<dbReference type="FunFam" id="3.30.360.10:FF:000014">
    <property type="entry name" value="N-acetyl-gamma-glutamyl-phosphate reductase"/>
    <property type="match status" value="1"/>
</dbReference>
<keyword evidence="5" id="KW-0521">NADP</keyword>
<dbReference type="SUPFAM" id="SSF51735">
    <property type="entry name" value="NAD(P)-binding Rossmann-fold domains"/>
    <property type="match status" value="1"/>
</dbReference>
<name>A0A484H6A2_9ZZZZ</name>
<evidence type="ECO:0000256" key="5">
    <source>
        <dbReference type="ARBA" id="ARBA00022857"/>
    </source>
</evidence>
<organism evidence="9">
    <name type="scientific">invertebrate metagenome</name>
    <dbReference type="NCBI Taxonomy" id="1711999"/>
    <lineage>
        <taxon>unclassified sequences</taxon>
        <taxon>metagenomes</taxon>
        <taxon>organismal metagenomes</taxon>
    </lineage>
</organism>
<keyword evidence="6 9" id="KW-0560">Oxidoreductase</keyword>
<dbReference type="InterPro" id="IPR036291">
    <property type="entry name" value="NAD(P)-bd_dom_sf"/>
</dbReference>
<dbReference type="EC" id="1.2.1.38" evidence="2"/>
<dbReference type="EMBL" id="LR026963">
    <property type="protein sequence ID" value="VBB68921.1"/>
    <property type="molecule type" value="Genomic_DNA"/>
</dbReference>
<dbReference type="Gene3D" id="3.30.360.10">
    <property type="entry name" value="Dihydrodipicolinate Reductase, domain 2"/>
    <property type="match status" value="1"/>
</dbReference>
<proteinExistence type="inferred from homology"/>
<evidence type="ECO:0000256" key="4">
    <source>
        <dbReference type="ARBA" id="ARBA00022605"/>
    </source>
</evidence>
<dbReference type="NCBIfam" id="TIGR01850">
    <property type="entry name" value="argC"/>
    <property type="match status" value="1"/>
</dbReference>
<dbReference type="PANTHER" id="PTHR32338:SF10">
    <property type="entry name" value="N-ACETYL-GAMMA-GLUTAMYL-PHOSPHATE REDUCTASE, CHLOROPLASTIC-RELATED"/>
    <property type="match status" value="1"/>
</dbReference>
<dbReference type="PROSITE" id="PS01224">
    <property type="entry name" value="ARGC"/>
    <property type="match status" value="1"/>
</dbReference>
<dbReference type="Pfam" id="PF01118">
    <property type="entry name" value="Semialdhyde_dh"/>
    <property type="match status" value="1"/>
</dbReference>
<gene>
    <name evidence="9" type="ORF">RIEGSTA812A_PEG_394</name>
</gene>
<evidence type="ECO:0000256" key="3">
    <source>
        <dbReference type="ARBA" id="ARBA00022571"/>
    </source>
</evidence>
<dbReference type="GO" id="GO:0051287">
    <property type="term" value="F:NAD binding"/>
    <property type="evidence" value="ECO:0007669"/>
    <property type="project" value="InterPro"/>
</dbReference>
<keyword evidence="3" id="KW-0055">Arginine biosynthesis</keyword>
<evidence type="ECO:0000259" key="8">
    <source>
        <dbReference type="SMART" id="SM00859"/>
    </source>
</evidence>
<dbReference type="CDD" id="cd17895">
    <property type="entry name" value="AGPR_1_N"/>
    <property type="match status" value="1"/>
</dbReference>
<dbReference type="InterPro" id="IPR050085">
    <property type="entry name" value="AGPR"/>
</dbReference>
<accession>A0A484H6A2</accession>
<comment type="catalytic activity">
    <reaction evidence="7">
        <text>N-acetyl-L-glutamate 5-semialdehyde + phosphate + NADP(+) = N-acetyl-L-glutamyl 5-phosphate + NADPH + H(+)</text>
        <dbReference type="Rhea" id="RHEA:21588"/>
        <dbReference type="ChEBI" id="CHEBI:15378"/>
        <dbReference type="ChEBI" id="CHEBI:29123"/>
        <dbReference type="ChEBI" id="CHEBI:43474"/>
        <dbReference type="ChEBI" id="CHEBI:57783"/>
        <dbReference type="ChEBI" id="CHEBI:57936"/>
        <dbReference type="ChEBI" id="CHEBI:58349"/>
        <dbReference type="EC" id="1.2.1.38"/>
    </reaction>
</comment>
<dbReference type="HAMAP" id="MF_00150">
    <property type="entry name" value="ArgC_type1"/>
    <property type="match status" value="1"/>
</dbReference>
<dbReference type="InterPro" id="IPR058924">
    <property type="entry name" value="AGPR_dimerisation_dom"/>
</dbReference>
<evidence type="ECO:0000256" key="1">
    <source>
        <dbReference type="ARBA" id="ARBA00004862"/>
    </source>
</evidence>
<reference evidence="9" key="1">
    <citation type="submission" date="2018-10" db="EMBL/GenBank/DDBJ databases">
        <authorList>
            <person name="Gruber-Vodicka H."/>
            <person name="Jaeckle O."/>
        </authorList>
    </citation>
    <scope>NUCLEOTIDE SEQUENCE</scope>
</reference>
<dbReference type="Gene3D" id="3.40.50.720">
    <property type="entry name" value="NAD(P)-binding Rossmann-like Domain"/>
    <property type="match status" value="1"/>
</dbReference>
<dbReference type="InterPro" id="IPR000706">
    <property type="entry name" value="AGPR_type-1"/>
</dbReference>
<sequence>MSDGKTQRVAVLGASGYAGCELVRLLAGHSAVRLCVLTAERHAGQAIGEVFPHLGRLSLPVMVSLETVNWYSLDFVFCALPHGMTQEVVATLPGHLKVIDLSADLRFADVETYAQWYGQRHKAPELQKEVVYGLSELARPSIRTARVVACPGCYPTSVQLPLVPLLAAGLIAAEGIVIDAKSGVSGAGRVVKEESLFCEVTDGLHAYSIAHHRHAPEIEQGLSLAAGRPITVTFTPHLVPMSRGILSTLYVRLTGKTTAADLRNTLAKYYAGEAFVRVVPEGIVPHTHHVRGSNFCLIGVFADRVPGQAILCTVLDNLLKGAAGQAVQNFNLMTDQPEILGLEQQPLFP</sequence>
<dbReference type="GO" id="GO:0006526">
    <property type="term" value="P:L-arginine biosynthetic process"/>
    <property type="evidence" value="ECO:0007669"/>
    <property type="project" value="UniProtKB-KW"/>
</dbReference>
<evidence type="ECO:0000313" key="9">
    <source>
        <dbReference type="EMBL" id="VBB68921.1"/>
    </source>
</evidence>
<dbReference type="CDD" id="cd23934">
    <property type="entry name" value="AGPR_1_C"/>
    <property type="match status" value="1"/>
</dbReference>
<dbReference type="InterPro" id="IPR023013">
    <property type="entry name" value="AGPR_AS"/>
</dbReference>
<dbReference type="PANTHER" id="PTHR32338">
    <property type="entry name" value="N-ACETYL-GAMMA-GLUTAMYL-PHOSPHATE REDUCTASE, CHLOROPLASTIC-RELATED-RELATED"/>
    <property type="match status" value="1"/>
</dbReference>
<dbReference type="AlphaFoldDB" id="A0A484H6A2"/>
<feature type="domain" description="Semialdehyde dehydrogenase NAD-binding" evidence="8">
    <location>
        <begin position="8"/>
        <end position="145"/>
    </location>
</feature>
<dbReference type="InterPro" id="IPR000534">
    <property type="entry name" value="Semialdehyde_DH_NAD-bd"/>
</dbReference>
<dbReference type="GO" id="GO:0070401">
    <property type="term" value="F:NADP+ binding"/>
    <property type="evidence" value="ECO:0007669"/>
    <property type="project" value="InterPro"/>
</dbReference>
<evidence type="ECO:0000256" key="7">
    <source>
        <dbReference type="ARBA" id="ARBA00050557"/>
    </source>
</evidence>
<dbReference type="Pfam" id="PF22698">
    <property type="entry name" value="Semialdhyde_dhC_1"/>
    <property type="match status" value="1"/>
</dbReference>
<dbReference type="SUPFAM" id="SSF55347">
    <property type="entry name" value="Glyceraldehyde-3-phosphate dehydrogenase-like, C-terminal domain"/>
    <property type="match status" value="1"/>
</dbReference>
<dbReference type="SMART" id="SM00859">
    <property type="entry name" value="Semialdhyde_dh"/>
    <property type="match status" value="1"/>
</dbReference>
<evidence type="ECO:0000256" key="6">
    <source>
        <dbReference type="ARBA" id="ARBA00023002"/>
    </source>
</evidence>
<protein>
    <recommendedName>
        <fullName evidence="2">N-acetyl-gamma-glutamyl-phosphate reductase</fullName>
        <ecNumber evidence="2">1.2.1.38</ecNumber>
    </recommendedName>
</protein>
<comment type="pathway">
    <text evidence="1">Amino-acid biosynthesis; L-arginine biosynthesis; N(2)-acetyl-L-ornithine from L-glutamate: step 3/4.</text>
</comment>
<dbReference type="GO" id="GO:0003942">
    <property type="term" value="F:N-acetyl-gamma-glutamyl-phosphate reductase activity"/>
    <property type="evidence" value="ECO:0007669"/>
    <property type="project" value="UniProtKB-EC"/>
</dbReference>
<evidence type="ECO:0000256" key="2">
    <source>
        <dbReference type="ARBA" id="ARBA00013072"/>
    </source>
</evidence>
<keyword evidence="4" id="KW-0028">Amino-acid biosynthesis</keyword>